<evidence type="ECO:0000313" key="2">
    <source>
        <dbReference type="EMBL" id="OAD42897.1"/>
    </source>
</evidence>
<dbReference type="STRING" id="1763535.LPB072_16340"/>
<gene>
    <name evidence="1" type="ORF">LPB072_16340</name>
    <name evidence="2" type="ORF">LPB72_06375</name>
</gene>
<keyword evidence="3" id="KW-1185">Reference proteome</keyword>
<accession>A0A167IIV3</accession>
<dbReference type="Pfam" id="PF11445">
    <property type="entry name" value="DUF2894"/>
    <property type="match status" value="1"/>
</dbReference>
<evidence type="ECO:0000313" key="3">
    <source>
        <dbReference type="Proteomes" id="UP000185657"/>
    </source>
</evidence>
<organism evidence="1 4">
    <name type="scientific">Hydrogenophaga crassostreae</name>
    <dbReference type="NCBI Taxonomy" id="1763535"/>
    <lineage>
        <taxon>Bacteria</taxon>
        <taxon>Pseudomonadati</taxon>
        <taxon>Pseudomonadota</taxon>
        <taxon>Betaproteobacteria</taxon>
        <taxon>Burkholderiales</taxon>
        <taxon>Comamonadaceae</taxon>
        <taxon>Hydrogenophaga</taxon>
    </lineage>
</organism>
<sequence>MSEVVQGSAALDLDGLLAQVEALRCAVEARPDPVRLHYMEALVRRLQAAPPAVQKVLQGKLAEALKSLGGVVDSEVIAEAVADEANDVAAERAGSVAALPFAPALRKPRSTVQAETTSRAAPLSLLGQLNQHIQTVSSLPEIAGSRAPGGLMAQTRPQDLKSAVRFRETWARISAETEVDQAAIRAPENAGPLNAHNLVLRTLALMRELSPDYLRRFMGHTESLLWLDQAYGQLKQPAGKGRSLKNGKPRK</sequence>
<evidence type="ECO:0008006" key="5">
    <source>
        <dbReference type="Google" id="ProtNLM"/>
    </source>
</evidence>
<name>A0A167IIV3_9BURK</name>
<reference evidence="1 4" key="2">
    <citation type="submission" date="2016-10" db="EMBL/GenBank/DDBJ databases">
        <title>Hydorgenophaga sp. LPB0072 isolated from gastropod.</title>
        <authorList>
            <person name="Kim E."/>
            <person name="Yi H."/>
        </authorList>
    </citation>
    <scope>NUCLEOTIDE SEQUENCE [LARGE SCALE GENOMIC DNA]</scope>
    <source>
        <strain evidence="1 4">LPB0072</strain>
    </source>
</reference>
<dbReference type="Proteomes" id="UP000185680">
    <property type="component" value="Chromosome"/>
</dbReference>
<dbReference type="RefSeq" id="WP_066087553.1">
    <property type="nucleotide sequence ID" value="NZ_CP017476.1"/>
</dbReference>
<evidence type="ECO:0000313" key="4">
    <source>
        <dbReference type="Proteomes" id="UP000185680"/>
    </source>
</evidence>
<reference evidence="2 3" key="1">
    <citation type="submission" date="2016-02" db="EMBL/GenBank/DDBJ databases">
        <title>Draft genome sequence of Hydrogenophaga sp. LPB0072.</title>
        <authorList>
            <person name="Shin S.-K."/>
            <person name="Yi H."/>
        </authorList>
    </citation>
    <scope>NUCLEOTIDE SEQUENCE [LARGE SCALE GENOMIC DNA]</scope>
    <source>
        <strain evidence="2 3">LPB0072</strain>
    </source>
</reference>
<protein>
    <recommendedName>
        <fullName evidence="5">DUF2894 domain-containing protein</fullName>
    </recommendedName>
</protein>
<dbReference type="EMBL" id="LVWD01000006">
    <property type="protein sequence ID" value="OAD42897.1"/>
    <property type="molecule type" value="Genomic_DNA"/>
</dbReference>
<dbReference type="OrthoDB" id="6025757at2"/>
<dbReference type="Proteomes" id="UP000185657">
    <property type="component" value="Unassembled WGS sequence"/>
</dbReference>
<dbReference type="InterPro" id="IPR021549">
    <property type="entry name" value="DUF2894"/>
</dbReference>
<evidence type="ECO:0000313" key="1">
    <source>
        <dbReference type="EMBL" id="AOW14173.1"/>
    </source>
</evidence>
<dbReference type="EMBL" id="CP017476">
    <property type="protein sequence ID" value="AOW14173.1"/>
    <property type="molecule type" value="Genomic_DNA"/>
</dbReference>
<dbReference type="AlphaFoldDB" id="A0A167IIV3"/>
<proteinExistence type="predicted"/>
<dbReference type="KEGG" id="hyl:LPB072_16340"/>